<keyword evidence="2" id="KW-0812">Transmembrane</keyword>
<feature type="region of interest" description="Disordered" evidence="1">
    <location>
        <begin position="1"/>
        <end position="128"/>
    </location>
</feature>
<evidence type="ECO:0000256" key="2">
    <source>
        <dbReference type="SAM" id="Phobius"/>
    </source>
</evidence>
<feature type="compositionally biased region" description="Basic residues" evidence="1">
    <location>
        <begin position="118"/>
        <end position="128"/>
    </location>
</feature>
<dbReference type="EMBL" id="VZRB01000006">
    <property type="protein sequence ID" value="KAB1147762.1"/>
    <property type="molecule type" value="Genomic_DNA"/>
</dbReference>
<dbReference type="Proteomes" id="UP000442707">
    <property type="component" value="Unassembled WGS sequence"/>
</dbReference>
<evidence type="ECO:0000256" key="1">
    <source>
        <dbReference type="SAM" id="MobiDB-lite"/>
    </source>
</evidence>
<comment type="caution">
    <text evidence="3">The sequence shown here is derived from an EMBL/GenBank/DDBJ whole genome shotgun (WGS) entry which is preliminary data.</text>
</comment>
<reference evidence="3 4" key="1">
    <citation type="submission" date="2019-09" db="EMBL/GenBank/DDBJ databases">
        <title>Screening of Novel Bioactive Compounds from Soil-Associated.</title>
        <authorList>
            <person name="Zhao S."/>
        </authorList>
    </citation>
    <scope>NUCLEOTIDE SEQUENCE [LARGE SCALE GENOMIC DNA]</scope>
    <source>
        <strain evidence="3 4">HIT-DPA4</strain>
    </source>
</reference>
<feature type="compositionally biased region" description="Low complexity" evidence="1">
    <location>
        <begin position="212"/>
        <end position="230"/>
    </location>
</feature>
<name>A0A6H9V385_9ACTN</name>
<gene>
    <name evidence="3" type="ORF">F7R91_11815</name>
</gene>
<feature type="compositionally biased region" description="Low complexity" evidence="1">
    <location>
        <begin position="191"/>
        <end position="205"/>
    </location>
</feature>
<keyword evidence="2" id="KW-1133">Transmembrane helix</keyword>
<dbReference type="RefSeq" id="WP_150947384.1">
    <property type="nucleotide sequence ID" value="NZ_VZRB01000006.1"/>
</dbReference>
<feature type="transmembrane region" description="Helical" evidence="2">
    <location>
        <begin position="130"/>
        <end position="151"/>
    </location>
</feature>
<dbReference type="AlphaFoldDB" id="A0A6H9V385"/>
<proteinExistence type="predicted"/>
<keyword evidence="4" id="KW-1185">Reference proteome</keyword>
<evidence type="ECO:0000313" key="4">
    <source>
        <dbReference type="Proteomes" id="UP000442707"/>
    </source>
</evidence>
<feature type="compositionally biased region" description="Basic and acidic residues" evidence="1">
    <location>
        <begin position="156"/>
        <end position="166"/>
    </location>
</feature>
<organism evidence="3 4">
    <name type="scientific">Streptomyces luteolifulvus</name>
    <dbReference type="NCBI Taxonomy" id="2615112"/>
    <lineage>
        <taxon>Bacteria</taxon>
        <taxon>Bacillati</taxon>
        <taxon>Actinomycetota</taxon>
        <taxon>Actinomycetes</taxon>
        <taxon>Kitasatosporales</taxon>
        <taxon>Streptomycetaceae</taxon>
        <taxon>Streptomyces</taxon>
    </lineage>
</organism>
<keyword evidence="2" id="KW-0472">Membrane</keyword>
<protein>
    <submittedName>
        <fullName evidence="3">Uncharacterized protein</fullName>
    </submittedName>
</protein>
<feature type="region of interest" description="Disordered" evidence="1">
    <location>
        <begin position="151"/>
        <end position="249"/>
    </location>
</feature>
<accession>A0A6H9V385</accession>
<evidence type="ECO:0000313" key="3">
    <source>
        <dbReference type="EMBL" id="KAB1147762.1"/>
    </source>
</evidence>
<sequence>MSKPPQYDNGAYGADGTQGPPTVYHPSAPPAPEYEGYRDPAAAHGWQNAYDETCRLPRIPDGGEPGPGAGDYAASDDREAGSHQAAGGRPDEHAAWGAGGPGSESDWEAAADPDTRVGRRARRQRARRRIAVAAGAAGAMSVAALVAGFSLSGSSGDREGKHDRTGRPTIGESEAPEESAAVLSSGGAQRSAPASASTPADASPSETDTQGPSTTPSSSATPTPTTTASTWVPGNSNGKPGRGNAKRDR</sequence>